<dbReference type="Proteomes" id="UP000095287">
    <property type="component" value="Unplaced"/>
</dbReference>
<dbReference type="WBParaSite" id="L893_g16852.t1">
    <property type="protein sequence ID" value="L893_g16852.t1"/>
    <property type="gene ID" value="L893_g16852"/>
</dbReference>
<keyword evidence="1" id="KW-0472">Membrane</keyword>
<organism evidence="2 3">
    <name type="scientific">Steinernema glaseri</name>
    <dbReference type="NCBI Taxonomy" id="37863"/>
    <lineage>
        <taxon>Eukaryota</taxon>
        <taxon>Metazoa</taxon>
        <taxon>Ecdysozoa</taxon>
        <taxon>Nematoda</taxon>
        <taxon>Chromadorea</taxon>
        <taxon>Rhabditida</taxon>
        <taxon>Tylenchina</taxon>
        <taxon>Panagrolaimomorpha</taxon>
        <taxon>Strongyloidoidea</taxon>
        <taxon>Steinernematidae</taxon>
        <taxon>Steinernema</taxon>
    </lineage>
</organism>
<name>A0A1I7YJ43_9BILA</name>
<keyword evidence="2" id="KW-1185">Reference proteome</keyword>
<keyword evidence="1" id="KW-1133">Transmembrane helix</keyword>
<dbReference type="AlphaFoldDB" id="A0A1I7YJ43"/>
<proteinExistence type="predicted"/>
<protein>
    <submittedName>
        <fullName evidence="3">ORF4a</fullName>
    </submittedName>
</protein>
<feature type="transmembrane region" description="Helical" evidence="1">
    <location>
        <begin position="6"/>
        <end position="27"/>
    </location>
</feature>
<evidence type="ECO:0000313" key="3">
    <source>
        <dbReference type="WBParaSite" id="L893_g16852.t1"/>
    </source>
</evidence>
<reference evidence="3" key="1">
    <citation type="submission" date="2016-11" db="UniProtKB">
        <authorList>
            <consortium name="WormBaseParasite"/>
        </authorList>
    </citation>
    <scope>IDENTIFICATION</scope>
</reference>
<evidence type="ECO:0000313" key="2">
    <source>
        <dbReference type="Proteomes" id="UP000095287"/>
    </source>
</evidence>
<evidence type="ECO:0000256" key="1">
    <source>
        <dbReference type="SAM" id="Phobius"/>
    </source>
</evidence>
<sequence length="130" mass="14591">MCPIEVLLLLITIPLIIYCLNFWRVLIARLAKWACKKVKHLVKACKAKKYVYCLNAELLAEGVFHVGRPLQAAPQEPYVVLRRTAKGSPLIAYASSRVNIVLEDDNGQLFPLHPMLPSAVTRTPINVNDL</sequence>
<accession>A0A1I7YJ43</accession>
<keyword evidence="1" id="KW-0812">Transmembrane</keyword>